<accession>A0A7K3M5C1</accession>
<dbReference type="InterPro" id="IPR029787">
    <property type="entry name" value="Nucleotide_cyclase"/>
</dbReference>
<name>A0A7K3M5C1_9ACTN</name>
<proteinExistence type="predicted"/>
<dbReference type="RefSeq" id="WP_162450321.1">
    <property type="nucleotide sequence ID" value="NZ_WLZY01000003.1"/>
</dbReference>
<dbReference type="PANTHER" id="PTHR44757:SF2">
    <property type="entry name" value="BIOFILM ARCHITECTURE MAINTENANCE PROTEIN MBAA"/>
    <property type="match status" value="1"/>
</dbReference>
<keyword evidence="1" id="KW-0472">Membrane</keyword>
<evidence type="ECO:0000313" key="3">
    <source>
        <dbReference type="EMBL" id="NDL57638.1"/>
    </source>
</evidence>
<evidence type="ECO:0000313" key="4">
    <source>
        <dbReference type="Proteomes" id="UP000460435"/>
    </source>
</evidence>
<keyword evidence="1" id="KW-0812">Transmembrane</keyword>
<dbReference type="CDD" id="cd01949">
    <property type="entry name" value="GGDEF"/>
    <property type="match status" value="1"/>
</dbReference>
<keyword evidence="4" id="KW-1185">Reference proteome</keyword>
<gene>
    <name evidence="3" type="ORF">F7O44_11190</name>
</gene>
<sequence>MVVITFIICWIRVKHDNGFPYRWVYSCATVLLGTHAAILLLSVAASSYPGVPSAQAPTNLIDLSIIVLAGTIRWSFNAGLIMAAIALADPMLRTKDLFENFSDQTLEAGALGLGLVSAILLIVNPIALPGVVIAIAALARSALVNQYQHATHIDTKTGLATAEHWHDCAESMLKRARLRGDNFGILLVDLDNFKAMNRIHGSAHGDRVLRAVADDLLRGVRETDTCGRWGGDKFSVMVAEVTAMHDVRRVADRIRRCIQSVVVEPLQGSAITAPLDISAPVGGVLHVPGNESTLDELILAAESALYEAKNDGRNTVRLTSARTDLPTDSA</sequence>
<dbReference type="AlphaFoldDB" id="A0A7K3M5C1"/>
<dbReference type="EMBL" id="WLZY01000003">
    <property type="protein sequence ID" value="NDL57638.1"/>
    <property type="molecule type" value="Genomic_DNA"/>
</dbReference>
<dbReference type="InterPro" id="IPR000160">
    <property type="entry name" value="GGDEF_dom"/>
</dbReference>
<comment type="caution">
    <text evidence="3">The sequence shown here is derived from an EMBL/GenBank/DDBJ whole genome shotgun (WGS) entry which is preliminary data.</text>
</comment>
<evidence type="ECO:0000256" key="1">
    <source>
        <dbReference type="SAM" id="Phobius"/>
    </source>
</evidence>
<dbReference type="PANTHER" id="PTHR44757">
    <property type="entry name" value="DIGUANYLATE CYCLASE DGCP"/>
    <property type="match status" value="1"/>
</dbReference>
<evidence type="ECO:0000259" key="2">
    <source>
        <dbReference type="PROSITE" id="PS50887"/>
    </source>
</evidence>
<dbReference type="NCBIfam" id="TIGR00254">
    <property type="entry name" value="GGDEF"/>
    <property type="match status" value="1"/>
</dbReference>
<dbReference type="Proteomes" id="UP000460435">
    <property type="component" value="Unassembled WGS sequence"/>
</dbReference>
<reference evidence="3 4" key="1">
    <citation type="submission" date="2019-11" db="EMBL/GenBank/DDBJ databases">
        <authorList>
            <person name="Li X.-J."/>
            <person name="Feng X.-M."/>
        </authorList>
    </citation>
    <scope>NUCLEOTIDE SEQUENCE [LARGE SCALE GENOMIC DNA]</scope>
    <source>
        <strain evidence="3 4">XMNu-373</strain>
    </source>
</reference>
<protein>
    <submittedName>
        <fullName evidence="3">Diguanylate cyclase</fullName>
    </submittedName>
</protein>
<dbReference type="InterPro" id="IPR043128">
    <property type="entry name" value="Rev_trsase/Diguanyl_cyclase"/>
</dbReference>
<keyword evidence="1" id="KW-1133">Transmembrane helix</keyword>
<dbReference type="SUPFAM" id="SSF55073">
    <property type="entry name" value="Nucleotide cyclase"/>
    <property type="match status" value="1"/>
</dbReference>
<feature type="transmembrane region" description="Helical" evidence="1">
    <location>
        <begin position="23"/>
        <end position="48"/>
    </location>
</feature>
<dbReference type="Gene3D" id="3.30.70.270">
    <property type="match status" value="1"/>
</dbReference>
<feature type="transmembrane region" description="Helical" evidence="1">
    <location>
        <begin position="60"/>
        <end position="88"/>
    </location>
</feature>
<feature type="domain" description="GGDEF" evidence="2">
    <location>
        <begin position="181"/>
        <end position="321"/>
    </location>
</feature>
<organism evidence="3 4">
    <name type="scientific">Phytoactinopolyspora mesophila</name>
    <dbReference type="NCBI Taxonomy" id="2650750"/>
    <lineage>
        <taxon>Bacteria</taxon>
        <taxon>Bacillati</taxon>
        <taxon>Actinomycetota</taxon>
        <taxon>Actinomycetes</taxon>
        <taxon>Jiangellales</taxon>
        <taxon>Jiangellaceae</taxon>
        <taxon>Phytoactinopolyspora</taxon>
    </lineage>
</organism>
<feature type="transmembrane region" description="Helical" evidence="1">
    <location>
        <begin position="108"/>
        <end position="139"/>
    </location>
</feature>
<dbReference type="Pfam" id="PF00990">
    <property type="entry name" value="GGDEF"/>
    <property type="match status" value="1"/>
</dbReference>
<dbReference type="InterPro" id="IPR052155">
    <property type="entry name" value="Biofilm_reg_signaling"/>
</dbReference>
<dbReference type="PROSITE" id="PS50887">
    <property type="entry name" value="GGDEF"/>
    <property type="match status" value="1"/>
</dbReference>
<dbReference type="SMART" id="SM00267">
    <property type="entry name" value="GGDEF"/>
    <property type="match status" value="1"/>
</dbReference>